<reference evidence="7 8" key="1">
    <citation type="submission" date="2019-02" db="EMBL/GenBank/DDBJ databases">
        <title>Deep-cultivation of Planctomycetes and their phenomic and genomic characterization uncovers novel biology.</title>
        <authorList>
            <person name="Wiegand S."/>
            <person name="Jogler M."/>
            <person name="Boedeker C."/>
            <person name="Pinto D."/>
            <person name="Vollmers J."/>
            <person name="Rivas-Marin E."/>
            <person name="Kohn T."/>
            <person name="Peeters S.H."/>
            <person name="Heuer A."/>
            <person name="Rast P."/>
            <person name="Oberbeckmann S."/>
            <person name="Bunk B."/>
            <person name="Jeske O."/>
            <person name="Meyerdierks A."/>
            <person name="Storesund J.E."/>
            <person name="Kallscheuer N."/>
            <person name="Luecker S."/>
            <person name="Lage O.M."/>
            <person name="Pohl T."/>
            <person name="Merkel B.J."/>
            <person name="Hornburger P."/>
            <person name="Mueller R.-W."/>
            <person name="Bruemmer F."/>
            <person name="Labrenz M."/>
            <person name="Spormann A.M."/>
            <person name="Op den Camp H."/>
            <person name="Overmann J."/>
            <person name="Amann R."/>
            <person name="Jetten M.S.M."/>
            <person name="Mascher T."/>
            <person name="Medema M.H."/>
            <person name="Devos D.P."/>
            <person name="Kaster A.-K."/>
            <person name="Ovreas L."/>
            <person name="Rohde M."/>
            <person name="Galperin M.Y."/>
            <person name="Jogler C."/>
        </authorList>
    </citation>
    <scope>NUCLEOTIDE SEQUENCE [LARGE SCALE GENOMIC DNA]</scope>
    <source>
        <strain evidence="7 8">FF011L</strain>
    </source>
</reference>
<evidence type="ECO:0000313" key="8">
    <source>
        <dbReference type="Proteomes" id="UP000320672"/>
    </source>
</evidence>
<comment type="cofactor">
    <cofactor evidence="1">
        <name>pyridoxal 5'-phosphate</name>
        <dbReference type="ChEBI" id="CHEBI:597326"/>
    </cofactor>
</comment>
<keyword evidence="7" id="KW-0808">Transferase</keyword>
<dbReference type="Gene3D" id="3.90.1150.10">
    <property type="entry name" value="Aspartate Aminotransferase, domain 1"/>
    <property type="match status" value="1"/>
</dbReference>
<name>A0A517MCT9_9BACT</name>
<dbReference type="GO" id="GO:0031071">
    <property type="term" value="F:cysteine desulfurase activity"/>
    <property type="evidence" value="ECO:0007669"/>
    <property type="project" value="UniProtKB-EC"/>
</dbReference>
<evidence type="ECO:0000256" key="4">
    <source>
        <dbReference type="ARBA" id="ARBA00022898"/>
    </source>
</evidence>
<accession>A0A517MCT9</accession>
<dbReference type="Gene3D" id="3.40.640.10">
    <property type="entry name" value="Type I PLP-dependent aspartate aminotransferase-like (Major domain)"/>
    <property type="match status" value="1"/>
</dbReference>
<evidence type="ECO:0000256" key="2">
    <source>
        <dbReference type="ARBA" id="ARBA00010447"/>
    </source>
</evidence>
<dbReference type="EMBL" id="CP036262">
    <property type="protein sequence ID" value="QDS92704.1"/>
    <property type="molecule type" value="Genomic_DNA"/>
</dbReference>
<dbReference type="SUPFAM" id="SSF53383">
    <property type="entry name" value="PLP-dependent transferases"/>
    <property type="match status" value="1"/>
</dbReference>
<keyword evidence="8" id="KW-1185">Reference proteome</keyword>
<gene>
    <name evidence="7" type="primary">csd_1</name>
    <name evidence="7" type="ORF">FF011L_14530</name>
</gene>
<dbReference type="EC" id="2.8.1.7" evidence="3"/>
<evidence type="ECO:0000256" key="5">
    <source>
        <dbReference type="ARBA" id="ARBA00050776"/>
    </source>
</evidence>
<evidence type="ECO:0000259" key="6">
    <source>
        <dbReference type="Pfam" id="PF00266"/>
    </source>
</evidence>
<dbReference type="PIRSF" id="PIRSF005572">
    <property type="entry name" value="NifS"/>
    <property type="match status" value="1"/>
</dbReference>
<sequence length="397" mass="41853">MTPSHQSDSPPQRIYLDNAATSWPKPASVYEAVRFQMESVGASAGRGSYSDAVQAADQVAQTRAIVARSLNAESPQQIIFSSNGTAALNLAILGLFPANRKTSVKPHVLTTAAEHNSVLRPLQALADSDMIDLEQLPCDRQGKIEAAQVARALKPQTQLVAIGHASNVTATEQPIEAIGLALADHPALFLCDAAQTWGYLPIDVQRWHVDLLAAPGHKGALGPLGIGILAVSSKADPHLQASQWGGTGGNSAELTMPARLPSRLEAGNLNVPAIAGLQAGLRWLEEQHDGLEQLQQLATQLDEGLSKIPGVQFWGQGNRLPLRSLTLQNLPASDLGAILDAEFGIQTRTGLHCAAGIHRHLGTETTGTVRISAGHQTQPSEIALAIDALSAIASEIS</sequence>
<comment type="similarity">
    <text evidence="2">Belongs to the class-V pyridoxal-phosphate-dependent aminotransferase family. Csd subfamily.</text>
</comment>
<evidence type="ECO:0000313" key="7">
    <source>
        <dbReference type="EMBL" id="QDS92704.1"/>
    </source>
</evidence>
<dbReference type="InterPro" id="IPR000192">
    <property type="entry name" value="Aminotrans_V_dom"/>
</dbReference>
<keyword evidence="4" id="KW-0663">Pyridoxal phosphate</keyword>
<dbReference type="RefSeq" id="WP_218933061.1">
    <property type="nucleotide sequence ID" value="NZ_CP036262.1"/>
</dbReference>
<dbReference type="InterPro" id="IPR015421">
    <property type="entry name" value="PyrdxlP-dep_Trfase_major"/>
</dbReference>
<dbReference type="Pfam" id="PF00266">
    <property type="entry name" value="Aminotran_5"/>
    <property type="match status" value="1"/>
</dbReference>
<dbReference type="InterPro" id="IPR015422">
    <property type="entry name" value="PyrdxlP-dep_Trfase_small"/>
</dbReference>
<dbReference type="Proteomes" id="UP000320672">
    <property type="component" value="Chromosome"/>
</dbReference>
<proteinExistence type="inferred from homology"/>
<dbReference type="InterPro" id="IPR015424">
    <property type="entry name" value="PyrdxlP-dep_Trfase"/>
</dbReference>
<dbReference type="AlphaFoldDB" id="A0A517MCT9"/>
<protein>
    <recommendedName>
        <fullName evidence="3">cysteine desulfurase</fullName>
        <ecNumber evidence="3">2.8.1.7</ecNumber>
    </recommendedName>
</protein>
<dbReference type="PANTHER" id="PTHR43586">
    <property type="entry name" value="CYSTEINE DESULFURASE"/>
    <property type="match status" value="1"/>
</dbReference>
<dbReference type="InterPro" id="IPR016454">
    <property type="entry name" value="Cysteine_dSase"/>
</dbReference>
<dbReference type="KEGG" id="rml:FF011L_14530"/>
<organism evidence="7 8">
    <name type="scientific">Roseimaritima multifibrata</name>
    <dbReference type="NCBI Taxonomy" id="1930274"/>
    <lineage>
        <taxon>Bacteria</taxon>
        <taxon>Pseudomonadati</taxon>
        <taxon>Planctomycetota</taxon>
        <taxon>Planctomycetia</taxon>
        <taxon>Pirellulales</taxon>
        <taxon>Pirellulaceae</taxon>
        <taxon>Roseimaritima</taxon>
    </lineage>
</organism>
<dbReference type="PANTHER" id="PTHR43586:SF4">
    <property type="entry name" value="ISOPENICILLIN N EPIMERASE"/>
    <property type="match status" value="1"/>
</dbReference>
<evidence type="ECO:0000256" key="1">
    <source>
        <dbReference type="ARBA" id="ARBA00001933"/>
    </source>
</evidence>
<comment type="catalytic activity">
    <reaction evidence="5">
        <text>(sulfur carrier)-H + L-cysteine = (sulfur carrier)-SH + L-alanine</text>
        <dbReference type="Rhea" id="RHEA:43892"/>
        <dbReference type="Rhea" id="RHEA-COMP:14737"/>
        <dbReference type="Rhea" id="RHEA-COMP:14739"/>
        <dbReference type="ChEBI" id="CHEBI:29917"/>
        <dbReference type="ChEBI" id="CHEBI:35235"/>
        <dbReference type="ChEBI" id="CHEBI:57972"/>
        <dbReference type="ChEBI" id="CHEBI:64428"/>
        <dbReference type="EC" id="2.8.1.7"/>
    </reaction>
</comment>
<feature type="domain" description="Aminotransferase class V" evidence="6">
    <location>
        <begin position="14"/>
        <end position="382"/>
    </location>
</feature>
<evidence type="ECO:0000256" key="3">
    <source>
        <dbReference type="ARBA" id="ARBA00012239"/>
    </source>
</evidence>